<feature type="transmembrane region" description="Helical" evidence="1">
    <location>
        <begin position="383"/>
        <end position="404"/>
    </location>
</feature>
<keyword evidence="1" id="KW-0472">Membrane</keyword>
<feature type="transmembrane region" description="Helical" evidence="1">
    <location>
        <begin position="317"/>
        <end position="340"/>
    </location>
</feature>
<keyword evidence="1" id="KW-0812">Transmembrane</keyword>
<name>A0A365XSS6_9BACT</name>
<evidence type="ECO:0000313" key="2">
    <source>
        <dbReference type="EMBL" id="RBL89061.1"/>
    </source>
</evidence>
<dbReference type="Gene3D" id="1.20.210.10">
    <property type="entry name" value="Cytochrome c oxidase-like, subunit I domain"/>
    <property type="match status" value="1"/>
</dbReference>
<evidence type="ECO:0000313" key="3">
    <source>
        <dbReference type="Proteomes" id="UP000253410"/>
    </source>
</evidence>
<feature type="transmembrane region" description="Helical" evidence="1">
    <location>
        <begin position="119"/>
        <end position="138"/>
    </location>
</feature>
<organism evidence="2 3">
    <name type="scientific">Chitinophaga flava</name>
    <dbReference type="NCBI Taxonomy" id="2259036"/>
    <lineage>
        <taxon>Bacteria</taxon>
        <taxon>Pseudomonadati</taxon>
        <taxon>Bacteroidota</taxon>
        <taxon>Chitinophagia</taxon>
        <taxon>Chitinophagales</taxon>
        <taxon>Chitinophagaceae</taxon>
        <taxon>Chitinophaga</taxon>
    </lineage>
</organism>
<sequence>MTASCTANSWQLFFYTVFIKDIFVFIVTLLRQKQQTYMTRTTTGKTERTWITLSLINLAIVAVLGVLLRSTALFSLPGIHYNNLLFGHSHFALGGWITLCLFALMTYRLLPESSSSKPVYNWLLGGIYCTSLGMLFSFPLQGYAFFSILFSTLFIVCTGIFSVVFIKDLLKAGRERAVTLLAAASLISLVLSAVGPFSLAYMMASHQVNTVLYHDAVYTYLHMQYNGFFTLAVFALFCYHLGPESAEKIRYRFALALCAAVLPTAFLSYLWHQPPVLVRVIGAAGCGLLLLTLARFAEMVRTVKAQMKMVNPLMRNLGILALTAFVLKTIAQLLIIFPAIGDQVFVNRPLIISYLHLVMLGFVTLYIFAQLLYTGFFARVKMLAGAGICVFTLALAGNEIILLLQGMPGLVGIPAERYPWLLLIAAWGLLAGALLIAVAAAKYLFSGKSLPLLSME</sequence>
<dbReference type="EMBL" id="QFFJ01000002">
    <property type="protein sequence ID" value="RBL89061.1"/>
    <property type="molecule type" value="Genomic_DNA"/>
</dbReference>
<reference evidence="2 3" key="1">
    <citation type="submission" date="2018-05" db="EMBL/GenBank/DDBJ databases">
        <title>Chitinophaga sp. K3CV102501T nov., isolated from isolated from a monsoon evergreen broad-leaved forest soil.</title>
        <authorList>
            <person name="Lv Y."/>
        </authorList>
    </citation>
    <scope>NUCLEOTIDE SEQUENCE [LARGE SCALE GENOMIC DNA]</scope>
    <source>
        <strain evidence="2 3">GDMCC 1.1325</strain>
    </source>
</reference>
<feature type="transmembrane region" description="Helical" evidence="1">
    <location>
        <begin position="144"/>
        <end position="166"/>
    </location>
</feature>
<feature type="transmembrane region" description="Helical" evidence="1">
    <location>
        <begin position="50"/>
        <end position="68"/>
    </location>
</feature>
<feature type="transmembrane region" description="Helical" evidence="1">
    <location>
        <begin position="88"/>
        <end position="107"/>
    </location>
</feature>
<dbReference type="Proteomes" id="UP000253410">
    <property type="component" value="Unassembled WGS sequence"/>
</dbReference>
<evidence type="ECO:0000256" key="1">
    <source>
        <dbReference type="SAM" id="Phobius"/>
    </source>
</evidence>
<accession>A0A365XSS6</accession>
<feature type="transmembrane region" description="Helical" evidence="1">
    <location>
        <begin position="223"/>
        <end position="241"/>
    </location>
</feature>
<dbReference type="AlphaFoldDB" id="A0A365XSS6"/>
<feature type="transmembrane region" description="Helical" evidence="1">
    <location>
        <begin position="277"/>
        <end position="296"/>
    </location>
</feature>
<feature type="transmembrane region" description="Helical" evidence="1">
    <location>
        <begin position="424"/>
        <end position="445"/>
    </location>
</feature>
<gene>
    <name evidence="2" type="ORF">DF182_21215</name>
</gene>
<feature type="transmembrane region" description="Helical" evidence="1">
    <location>
        <begin position="178"/>
        <end position="203"/>
    </location>
</feature>
<proteinExistence type="predicted"/>
<comment type="caution">
    <text evidence="2">The sequence shown here is derived from an EMBL/GenBank/DDBJ whole genome shotgun (WGS) entry which is preliminary data.</text>
</comment>
<keyword evidence="1" id="KW-1133">Transmembrane helix</keyword>
<feature type="transmembrane region" description="Helical" evidence="1">
    <location>
        <begin position="352"/>
        <end position="376"/>
    </location>
</feature>
<dbReference type="InterPro" id="IPR036927">
    <property type="entry name" value="Cyt_c_oxase-like_su1_sf"/>
</dbReference>
<protein>
    <recommendedName>
        <fullName evidence="4">Cytochrome oxidase subunit I profile domain-containing protein</fullName>
    </recommendedName>
</protein>
<evidence type="ECO:0008006" key="4">
    <source>
        <dbReference type="Google" id="ProtNLM"/>
    </source>
</evidence>
<feature type="transmembrane region" description="Helical" evidence="1">
    <location>
        <begin position="12"/>
        <end position="30"/>
    </location>
</feature>
<keyword evidence="3" id="KW-1185">Reference proteome</keyword>
<feature type="transmembrane region" description="Helical" evidence="1">
    <location>
        <begin position="253"/>
        <end position="271"/>
    </location>
</feature>